<proteinExistence type="predicted"/>
<dbReference type="InterPro" id="IPR049207">
    <property type="entry name" value="DUF4246_N"/>
</dbReference>
<feature type="domain" description="DUF4246" evidence="2">
    <location>
        <begin position="13"/>
        <end position="87"/>
    </location>
</feature>
<evidence type="ECO:0000313" key="4">
    <source>
        <dbReference type="Proteomes" id="UP001140091"/>
    </source>
</evidence>
<dbReference type="Pfam" id="PF14033">
    <property type="entry name" value="DUF4246"/>
    <property type="match status" value="1"/>
</dbReference>
<keyword evidence="4" id="KW-1185">Reference proteome</keyword>
<protein>
    <submittedName>
        <fullName evidence="3">Uncharacterized protein</fullName>
    </submittedName>
</protein>
<evidence type="ECO:0000259" key="2">
    <source>
        <dbReference type="Pfam" id="PF21666"/>
    </source>
</evidence>
<evidence type="ECO:0000313" key="3">
    <source>
        <dbReference type="EMBL" id="KAJ2933518.1"/>
    </source>
</evidence>
<sequence length="615" mass="70219">MPVDSTTVAKKAGNGYPCNWMPEKSDTEYQGEPFPNALVQVGKNYLVLEPITLRELTMLRFMNQVTDKPGWTTKVFDKAIIAKWKEEAVGLPNSDIKTEISEQMFAYCVSELQYRATEHPTSPNGAIRVFNGDVYKSDTAVSNEIKLALQKAVRVLEDVPESQKDWHPGSDGKVLDLVHPSMFPLIYGQSKVLSVGARVTTLEDCIKRCGEGDILNAETSNRLELEDDTAWSDKFQWLPCEVDISGEKPKIVTYINNLHPEHHRELYSLVEDIIHASIPLWERTLIPSDDLRSTPKRIEYTFCTYDFPIEALSELEQIEEEEGNNDEDDDISERKKDWIDRNKVVEQPEPAEEFDANILKRNPLSFKDNFGALPLQIIVKLANIELTPEKPEYEGGTWHVEGKRNESICATAIFYYSSENISHSSLAFRQQSDGQWFDVFPYENGEHDFLDDVFGLDNWSDSIQDIGSIDTREGRLITFPNILQHQVQPFKLADPTKPGHRKILALFLVDPNVRVISTADVPCQRQDWWWDEMLKATSPLSQPSKNASFAEAKAAAGIHKLPSELQRMVFDDISDFPISMDKAKEYREQLMEERKTFVLKHQKEFAAQTIALCEH</sequence>
<dbReference type="PANTHER" id="PTHR33119:SF1">
    <property type="entry name" value="FE2OG DIOXYGENASE DOMAIN-CONTAINING PROTEIN"/>
    <property type="match status" value="1"/>
</dbReference>
<name>A0A9W8MLM4_9AGAR</name>
<accession>A0A9W8MLM4</accession>
<dbReference type="InterPro" id="IPR025340">
    <property type="entry name" value="DUF4246"/>
</dbReference>
<dbReference type="Proteomes" id="UP001140091">
    <property type="component" value="Unassembled WGS sequence"/>
</dbReference>
<dbReference type="InterPro" id="IPR049192">
    <property type="entry name" value="DUF4246_C"/>
</dbReference>
<evidence type="ECO:0000259" key="1">
    <source>
        <dbReference type="Pfam" id="PF14033"/>
    </source>
</evidence>
<dbReference type="PANTHER" id="PTHR33119">
    <property type="entry name" value="IFI3P"/>
    <property type="match status" value="1"/>
</dbReference>
<dbReference type="AlphaFoldDB" id="A0A9W8MLM4"/>
<dbReference type="OrthoDB" id="415532at2759"/>
<dbReference type="Pfam" id="PF21666">
    <property type="entry name" value="DUF4246_N"/>
    <property type="match status" value="1"/>
</dbReference>
<organism evidence="3 4">
    <name type="scientific">Candolleomyces eurysporus</name>
    <dbReference type="NCBI Taxonomy" id="2828524"/>
    <lineage>
        <taxon>Eukaryota</taxon>
        <taxon>Fungi</taxon>
        <taxon>Dikarya</taxon>
        <taxon>Basidiomycota</taxon>
        <taxon>Agaricomycotina</taxon>
        <taxon>Agaricomycetes</taxon>
        <taxon>Agaricomycetidae</taxon>
        <taxon>Agaricales</taxon>
        <taxon>Agaricineae</taxon>
        <taxon>Psathyrellaceae</taxon>
        <taxon>Candolleomyces</taxon>
    </lineage>
</organism>
<gene>
    <name evidence="3" type="ORF">H1R20_g3585</name>
</gene>
<feature type="non-terminal residue" evidence="3">
    <location>
        <position position="1"/>
    </location>
</feature>
<reference evidence="3" key="1">
    <citation type="submission" date="2022-06" db="EMBL/GenBank/DDBJ databases">
        <title>Genome Sequence of Candolleomyces eurysporus.</title>
        <authorList>
            <person name="Buettner E."/>
        </authorList>
    </citation>
    <scope>NUCLEOTIDE SEQUENCE</scope>
    <source>
        <strain evidence="3">VTCC 930004</strain>
    </source>
</reference>
<feature type="domain" description="DUF4246" evidence="1">
    <location>
        <begin position="102"/>
        <end position="531"/>
    </location>
</feature>
<comment type="caution">
    <text evidence="3">The sequence shown here is derived from an EMBL/GenBank/DDBJ whole genome shotgun (WGS) entry which is preliminary data.</text>
</comment>
<dbReference type="EMBL" id="JANBPK010000741">
    <property type="protein sequence ID" value="KAJ2933518.1"/>
    <property type="molecule type" value="Genomic_DNA"/>
</dbReference>